<sequence>MNHQPQIQANIDALRERIPKTQELYREVCALLFFHYGITPTANMLYRYVRKGSMSAPAEALAKFWEELRERNRPRIEHAALPDELKAEAGEMIAALWSKAQAAAQEGLRTLRVEAHAAVVEAQSAVAAAEDQARRLEQIRLSFRTAVQRIRSLEQELATERAVRTALAMQLDAALQPSATPEAPLPGDAATERPIMAKRDRSPTPCRQPGEIAYAALPASSGCSGAAS</sequence>
<keyword evidence="1" id="KW-0175">Coiled coil</keyword>
<protein>
    <recommendedName>
        <fullName evidence="3">KfrA N-terminal DNA-binding domain-containing protein</fullName>
    </recommendedName>
</protein>
<proteinExistence type="predicted"/>
<evidence type="ECO:0000313" key="4">
    <source>
        <dbReference type="EMBL" id="BBL71293.1"/>
    </source>
</evidence>
<accession>A0A8D5AHB2</accession>
<evidence type="ECO:0000256" key="2">
    <source>
        <dbReference type="SAM" id="MobiDB-lite"/>
    </source>
</evidence>
<keyword evidence="5" id="KW-1185">Reference proteome</keyword>
<dbReference type="KEGG" id="moz:MoryE10_18990"/>
<name>A0A8D5AHB2_9GAMM</name>
<dbReference type="Proteomes" id="UP000824988">
    <property type="component" value="Chromosome"/>
</dbReference>
<dbReference type="EMBL" id="AP019782">
    <property type="protein sequence ID" value="BBL71293.1"/>
    <property type="molecule type" value="Genomic_DNA"/>
</dbReference>
<evidence type="ECO:0000313" key="5">
    <source>
        <dbReference type="Proteomes" id="UP000824988"/>
    </source>
</evidence>
<feature type="domain" description="KfrA N-terminal DNA-binding" evidence="3">
    <location>
        <begin position="28"/>
        <end position="138"/>
    </location>
</feature>
<dbReference type="Pfam" id="PF11740">
    <property type="entry name" value="KfrA_N"/>
    <property type="match status" value="1"/>
</dbReference>
<evidence type="ECO:0000256" key="1">
    <source>
        <dbReference type="SAM" id="Coils"/>
    </source>
</evidence>
<gene>
    <name evidence="4" type="ORF">MoryE10_18990</name>
</gene>
<dbReference type="AlphaFoldDB" id="A0A8D5AHB2"/>
<evidence type="ECO:0000259" key="3">
    <source>
        <dbReference type="Pfam" id="PF11740"/>
    </source>
</evidence>
<dbReference type="InterPro" id="IPR021104">
    <property type="entry name" value="KfrA_DNA-bd_N"/>
</dbReference>
<reference evidence="4" key="1">
    <citation type="submission" date="2019-06" db="EMBL/GenBank/DDBJ databases">
        <title>Complete genome sequence of Methylogaea oryzae strain JCM16910.</title>
        <authorList>
            <person name="Asakawa S."/>
        </authorList>
    </citation>
    <scope>NUCLEOTIDE SEQUENCE</scope>
    <source>
        <strain evidence="4">E10</strain>
    </source>
</reference>
<organism evidence="4 5">
    <name type="scientific">Methylogaea oryzae</name>
    <dbReference type="NCBI Taxonomy" id="1295382"/>
    <lineage>
        <taxon>Bacteria</taxon>
        <taxon>Pseudomonadati</taxon>
        <taxon>Pseudomonadota</taxon>
        <taxon>Gammaproteobacteria</taxon>
        <taxon>Methylococcales</taxon>
        <taxon>Methylococcaceae</taxon>
        <taxon>Methylogaea</taxon>
    </lineage>
</organism>
<dbReference type="RefSeq" id="WP_221046897.1">
    <property type="nucleotide sequence ID" value="NZ_AP019782.1"/>
</dbReference>
<feature type="region of interest" description="Disordered" evidence="2">
    <location>
        <begin position="177"/>
        <end position="210"/>
    </location>
</feature>
<feature type="coiled-coil region" evidence="1">
    <location>
        <begin position="119"/>
        <end position="156"/>
    </location>
</feature>